<evidence type="ECO:0000313" key="3">
    <source>
        <dbReference type="Proteomes" id="UP001058003"/>
    </source>
</evidence>
<protein>
    <submittedName>
        <fullName evidence="2">Uncharacterized protein</fullName>
    </submittedName>
</protein>
<dbReference type="Proteomes" id="UP001058003">
    <property type="component" value="Chromosome"/>
</dbReference>
<proteinExistence type="predicted"/>
<sequence>MHRGPGGRVLRPRTPLPELAARSPLARDGDGLFAGFRGGLVEFGDAVTAATVDVPKLRDVRRHGAALLLGLHGTLGADLEMDVLVRDERYRRR</sequence>
<accession>A0A9Q9I708</accession>
<dbReference type="EMBL" id="CP073767">
    <property type="protein sequence ID" value="UWZ50462.1"/>
    <property type="molecule type" value="Genomic_DNA"/>
</dbReference>
<name>A0A9Q9I708_9ACTN</name>
<evidence type="ECO:0000313" key="2">
    <source>
        <dbReference type="EMBL" id="UWZ50462.1"/>
    </source>
</evidence>
<reference evidence="2" key="1">
    <citation type="submission" date="2021-04" db="EMBL/GenBank/DDBJ databases">
        <title>Dactylosporangium aurantiacum NRRL B-8018 full assembly.</title>
        <authorList>
            <person name="Hartkoorn R.C."/>
            <person name="Beaudoing E."/>
            <person name="Hot D."/>
        </authorList>
    </citation>
    <scope>NUCLEOTIDE SEQUENCE</scope>
    <source>
        <strain evidence="2">NRRL B-8018</strain>
    </source>
</reference>
<organism evidence="2 3">
    <name type="scientific">Dactylosporangium aurantiacum</name>
    <dbReference type="NCBI Taxonomy" id="35754"/>
    <lineage>
        <taxon>Bacteria</taxon>
        <taxon>Bacillati</taxon>
        <taxon>Actinomycetota</taxon>
        <taxon>Actinomycetes</taxon>
        <taxon>Micromonosporales</taxon>
        <taxon>Micromonosporaceae</taxon>
        <taxon>Dactylosporangium</taxon>
    </lineage>
</organism>
<feature type="region of interest" description="Disordered" evidence="1">
    <location>
        <begin position="1"/>
        <end position="22"/>
    </location>
</feature>
<keyword evidence="3" id="KW-1185">Reference proteome</keyword>
<dbReference type="RefSeq" id="WP_033357350.1">
    <property type="nucleotide sequence ID" value="NZ_CP073767.1"/>
</dbReference>
<evidence type="ECO:0000256" key="1">
    <source>
        <dbReference type="SAM" id="MobiDB-lite"/>
    </source>
</evidence>
<dbReference type="AlphaFoldDB" id="A0A9Q9I708"/>
<dbReference type="KEGG" id="daur:Daura_26900"/>
<gene>
    <name evidence="2" type="ORF">Daura_26900</name>
</gene>